<dbReference type="EMBL" id="JABBWK010000053">
    <property type="protein sequence ID" value="KAG1896716.1"/>
    <property type="molecule type" value="Genomic_DNA"/>
</dbReference>
<sequence>EILAMSKDLSRGLMDLIKPKAGKDRTITETFLSQNQKSRTCGELIYIDTEINGRKIRAIYDTGSEINLLNTSIYKQGLGLPADMEHQTSHQDANGRIGTLQGIVREVPIEIGSIRTIGTMLLNENTPFDLLMG</sequence>
<dbReference type="Proteomes" id="UP001195769">
    <property type="component" value="Unassembled WGS sequence"/>
</dbReference>
<dbReference type="CDD" id="cd00303">
    <property type="entry name" value="retropepsin_like"/>
    <property type="match status" value="1"/>
</dbReference>
<dbReference type="Pfam" id="PF13650">
    <property type="entry name" value="Asp_protease_2"/>
    <property type="match status" value="1"/>
</dbReference>
<comment type="caution">
    <text evidence="1">The sequence shown here is derived from an EMBL/GenBank/DDBJ whole genome shotgun (WGS) entry which is preliminary data.</text>
</comment>
<dbReference type="Gene3D" id="2.40.70.10">
    <property type="entry name" value="Acid Proteases"/>
    <property type="match status" value="1"/>
</dbReference>
<dbReference type="AlphaFoldDB" id="A0AAD4E019"/>
<dbReference type="SUPFAM" id="SSF50630">
    <property type="entry name" value="Acid proteases"/>
    <property type="match status" value="1"/>
</dbReference>
<dbReference type="InterPro" id="IPR021109">
    <property type="entry name" value="Peptidase_aspartic_dom_sf"/>
</dbReference>
<feature type="non-terminal residue" evidence="1">
    <location>
        <position position="1"/>
    </location>
</feature>
<keyword evidence="2" id="KW-1185">Reference proteome</keyword>
<evidence type="ECO:0000313" key="1">
    <source>
        <dbReference type="EMBL" id="KAG1896716.1"/>
    </source>
</evidence>
<proteinExistence type="predicted"/>
<organism evidence="1 2">
    <name type="scientific">Suillus fuscotomentosus</name>
    <dbReference type="NCBI Taxonomy" id="1912939"/>
    <lineage>
        <taxon>Eukaryota</taxon>
        <taxon>Fungi</taxon>
        <taxon>Dikarya</taxon>
        <taxon>Basidiomycota</taxon>
        <taxon>Agaricomycotina</taxon>
        <taxon>Agaricomycetes</taxon>
        <taxon>Agaricomycetidae</taxon>
        <taxon>Boletales</taxon>
        <taxon>Suillineae</taxon>
        <taxon>Suillaceae</taxon>
        <taxon>Suillus</taxon>
    </lineage>
</organism>
<accession>A0AAD4E019</accession>
<reference evidence="1" key="1">
    <citation type="journal article" date="2020" name="New Phytol.">
        <title>Comparative genomics reveals dynamic genome evolution in host specialist ectomycorrhizal fungi.</title>
        <authorList>
            <person name="Lofgren L.A."/>
            <person name="Nguyen N.H."/>
            <person name="Vilgalys R."/>
            <person name="Ruytinx J."/>
            <person name="Liao H.L."/>
            <person name="Branco S."/>
            <person name="Kuo A."/>
            <person name="LaButti K."/>
            <person name="Lipzen A."/>
            <person name="Andreopoulos W."/>
            <person name="Pangilinan J."/>
            <person name="Riley R."/>
            <person name="Hundley H."/>
            <person name="Na H."/>
            <person name="Barry K."/>
            <person name="Grigoriev I.V."/>
            <person name="Stajich J.E."/>
            <person name="Kennedy P.G."/>
        </authorList>
    </citation>
    <scope>NUCLEOTIDE SEQUENCE</scope>
    <source>
        <strain evidence="1">FC203</strain>
    </source>
</reference>
<evidence type="ECO:0000313" key="2">
    <source>
        <dbReference type="Proteomes" id="UP001195769"/>
    </source>
</evidence>
<name>A0AAD4E019_9AGAM</name>
<dbReference type="RefSeq" id="XP_041222292.1">
    <property type="nucleotide sequence ID" value="XM_041375565.1"/>
</dbReference>
<protein>
    <submittedName>
        <fullName evidence="1">Uncharacterized protein</fullName>
    </submittedName>
</protein>
<gene>
    <name evidence="1" type="ORF">F5891DRAFT_958403</name>
</gene>
<dbReference type="GeneID" id="64669863"/>